<feature type="non-terminal residue" evidence="1">
    <location>
        <position position="140"/>
    </location>
</feature>
<name>X0YS58_9ZZZZ</name>
<evidence type="ECO:0000313" key="1">
    <source>
        <dbReference type="EMBL" id="GAG49652.1"/>
    </source>
</evidence>
<dbReference type="GO" id="GO:0031412">
    <property type="term" value="P:gas vesicle organization"/>
    <property type="evidence" value="ECO:0007669"/>
    <property type="project" value="InterPro"/>
</dbReference>
<reference evidence="1" key="1">
    <citation type="journal article" date="2014" name="Front. Microbiol.">
        <title>High frequency of phylogenetically diverse reductive dehalogenase-homologous genes in deep subseafloor sedimentary metagenomes.</title>
        <authorList>
            <person name="Kawai M."/>
            <person name="Futagami T."/>
            <person name="Toyoda A."/>
            <person name="Takaki Y."/>
            <person name="Nishi S."/>
            <person name="Hori S."/>
            <person name="Arai W."/>
            <person name="Tsubouchi T."/>
            <person name="Morono Y."/>
            <person name="Uchiyama I."/>
            <person name="Ito T."/>
            <person name="Fujiyama A."/>
            <person name="Inagaki F."/>
            <person name="Takami H."/>
        </authorList>
    </citation>
    <scope>NUCLEOTIDE SEQUENCE</scope>
    <source>
        <strain evidence="1">Expedition CK06-06</strain>
    </source>
</reference>
<comment type="caution">
    <text evidence="1">The sequence shown here is derived from an EMBL/GenBank/DDBJ whole genome shotgun (WGS) entry which is preliminary data.</text>
</comment>
<protein>
    <submittedName>
        <fullName evidence="1">Uncharacterized protein</fullName>
    </submittedName>
</protein>
<dbReference type="AlphaFoldDB" id="X0YS58"/>
<proteinExistence type="predicted"/>
<dbReference type="GO" id="GO:0031411">
    <property type="term" value="C:gas vesicle"/>
    <property type="evidence" value="ECO:0007669"/>
    <property type="project" value="InterPro"/>
</dbReference>
<dbReference type="Pfam" id="PF06386">
    <property type="entry name" value="GvpL_GvpF"/>
    <property type="match status" value="1"/>
</dbReference>
<dbReference type="EMBL" id="BARS01051892">
    <property type="protein sequence ID" value="GAG49652.1"/>
    <property type="molecule type" value="Genomic_DNA"/>
</dbReference>
<dbReference type="InterPro" id="IPR009430">
    <property type="entry name" value="GvpL/GvpF"/>
</dbReference>
<accession>X0YS58</accession>
<gene>
    <name evidence="1" type="ORF">S01H1_77225</name>
</gene>
<sequence>MAPVFNRWRTRVTHPCHTVKGNELEQTLEPAMSTECKYLYGIMPADKARRFGAIGMDGGDVRVVTHGAIGMVASPAERIDFLRLDPEKTLQYLAEHQRVLEHVMNGSSVIPLKFGMFADDDRQILGILRSGREIFARALE</sequence>
<organism evidence="1">
    <name type="scientific">marine sediment metagenome</name>
    <dbReference type="NCBI Taxonomy" id="412755"/>
    <lineage>
        <taxon>unclassified sequences</taxon>
        <taxon>metagenomes</taxon>
        <taxon>ecological metagenomes</taxon>
    </lineage>
</organism>